<dbReference type="InterPro" id="IPR020831">
    <property type="entry name" value="GlycerAld/Erythrose_P_DH"/>
</dbReference>
<feature type="domain" description="Glyceraldehyde 3-phosphate dehydrogenase NAD(P) binding" evidence="4">
    <location>
        <begin position="3"/>
        <end position="66"/>
    </location>
</feature>
<dbReference type="PANTHER" id="PTHR10836:SF76">
    <property type="entry name" value="GLYCERALDEHYDE-3-PHOSPHATE DEHYDROGENASE-RELATED"/>
    <property type="match status" value="1"/>
</dbReference>
<organism evidence="5 6">
    <name type="scientific">Iphiclides podalirius</name>
    <name type="common">scarce swallowtail</name>
    <dbReference type="NCBI Taxonomy" id="110791"/>
    <lineage>
        <taxon>Eukaryota</taxon>
        <taxon>Metazoa</taxon>
        <taxon>Ecdysozoa</taxon>
        <taxon>Arthropoda</taxon>
        <taxon>Hexapoda</taxon>
        <taxon>Insecta</taxon>
        <taxon>Pterygota</taxon>
        <taxon>Neoptera</taxon>
        <taxon>Endopterygota</taxon>
        <taxon>Lepidoptera</taxon>
        <taxon>Glossata</taxon>
        <taxon>Ditrysia</taxon>
        <taxon>Papilionoidea</taxon>
        <taxon>Papilionidae</taxon>
        <taxon>Papilioninae</taxon>
        <taxon>Iphiclides</taxon>
    </lineage>
</organism>
<keyword evidence="6" id="KW-1185">Reference proteome</keyword>
<proteinExistence type="inferred from homology"/>
<reference evidence="5" key="1">
    <citation type="submission" date="2022-03" db="EMBL/GenBank/DDBJ databases">
        <authorList>
            <person name="Martin H S."/>
        </authorList>
    </citation>
    <scope>NUCLEOTIDE SEQUENCE</scope>
</reference>
<evidence type="ECO:0000256" key="2">
    <source>
        <dbReference type="ARBA" id="ARBA00023002"/>
    </source>
</evidence>
<accession>A0ABN8I2B1</accession>
<feature type="non-terminal residue" evidence="5">
    <location>
        <position position="1"/>
    </location>
</feature>
<evidence type="ECO:0000256" key="1">
    <source>
        <dbReference type="ARBA" id="ARBA00007406"/>
    </source>
</evidence>
<keyword evidence="2" id="KW-0560">Oxidoreductase</keyword>
<sequence>MVIKVGINGFGRIGRIMFRTCYQNSNVEGHMAGDGVRRVVVTAPSVDVPMVIMGVNEDKLQPAQDIYDKLDSTSATNSENSFDVNEKQSQVIYINDLTNSLEDLGRLEKICKIIEISDDLSDELFAKLQVNDSEKSKNNKWSFKDLCDKIDLDDFCNKTFRETNV</sequence>
<dbReference type="SMART" id="SM00846">
    <property type="entry name" value="Gp_dh_N"/>
    <property type="match status" value="1"/>
</dbReference>
<gene>
    <name evidence="5" type="ORF">IPOD504_LOCUS4275</name>
</gene>
<evidence type="ECO:0000313" key="5">
    <source>
        <dbReference type="EMBL" id="CAH2043396.1"/>
    </source>
</evidence>
<dbReference type="Proteomes" id="UP000837857">
    <property type="component" value="Chromosome 15"/>
</dbReference>
<dbReference type="PANTHER" id="PTHR10836">
    <property type="entry name" value="GLYCERALDEHYDE 3-PHOSPHATE DEHYDROGENASE"/>
    <property type="match status" value="1"/>
</dbReference>
<comment type="catalytic activity">
    <reaction evidence="3">
        <text>D-glyceraldehyde 3-phosphate + phosphate + NAD(+) = (2R)-3-phospho-glyceroyl phosphate + NADH + H(+)</text>
        <dbReference type="Rhea" id="RHEA:10300"/>
        <dbReference type="ChEBI" id="CHEBI:15378"/>
        <dbReference type="ChEBI" id="CHEBI:43474"/>
        <dbReference type="ChEBI" id="CHEBI:57540"/>
        <dbReference type="ChEBI" id="CHEBI:57604"/>
        <dbReference type="ChEBI" id="CHEBI:57945"/>
        <dbReference type="ChEBI" id="CHEBI:59776"/>
        <dbReference type="EC" id="1.2.1.12"/>
    </reaction>
</comment>
<dbReference type="SUPFAM" id="SSF51735">
    <property type="entry name" value="NAD(P)-binding Rossmann-fold domains"/>
    <property type="match status" value="1"/>
</dbReference>
<evidence type="ECO:0000256" key="3">
    <source>
        <dbReference type="ARBA" id="ARBA00047698"/>
    </source>
</evidence>
<dbReference type="Gene3D" id="3.40.50.720">
    <property type="entry name" value="NAD(P)-binding Rossmann-like Domain"/>
    <property type="match status" value="2"/>
</dbReference>
<protein>
    <recommendedName>
        <fullName evidence="4">Glyceraldehyde 3-phosphate dehydrogenase NAD(P) binding domain-containing protein</fullName>
    </recommendedName>
</protein>
<dbReference type="InterPro" id="IPR020828">
    <property type="entry name" value="GlycerAld_3-P_DH_NAD(P)-bd"/>
</dbReference>
<dbReference type="InterPro" id="IPR036291">
    <property type="entry name" value="NAD(P)-bd_dom_sf"/>
</dbReference>
<evidence type="ECO:0000313" key="6">
    <source>
        <dbReference type="Proteomes" id="UP000837857"/>
    </source>
</evidence>
<evidence type="ECO:0000259" key="4">
    <source>
        <dbReference type="SMART" id="SM00846"/>
    </source>
</evidence>
<name>A0ABN8I2B1_9NEOP</name>
<dbReference type="EMBL" id="OW152827">
    <property type="protein sequence ID" value="CAH2043396.1"/>
    <property type="molecule type" value="Genomic_DNA"/>
</dbReference>
<comment type="similarity">
    <text evidence="1">Belongs to the glyceraldehyde-3-phosphate dehydrogenase family.</text>
</comment>